<organism evidence="1 2">
    <name type="scientific">Vespula maculifrons</name>
    <name type="common">Eastern yellow jacket</name>
    <name type="synonym">Wasp</name>
    <dbReference type="NCBI Taxonomy" id="7453"/>
    <lineage>
        <taxon>Eukaryota</taxon>
        <taxon>Metazoa</taxon>
        <taxon>Ecdysozoa</taxon>
        <taxon>Arthropoda</taxon>
        <taxon>Hexapoda</taxon>
        <taxon>Insecta</taxon>
        <taxon>Pterygota</taxon>
        <taxon>Neoptera</taxon>
        <taxon>Endopterygota</taxon>
        <taxon>Hymenoptera</taxon>
        <taxon>Apocrita</taxon>
        <taxon>Aculeata</taxon>
        <taxon>Vespoidea</taxon>
        <taxon>Vespidae</taxon>
        <taxon>Vespinae</taxon>
        <taxon>Vespula</taxon>
    </lineage>
</organism>
<name>A0ABD2CCA4_VESMC</name>
<accession>A0ABD2CCA4</accession>
<dbReference type="Proteomes" id="UP001607303">
    <property type="component" value="Unassembled WGS sequence"/>
</dbReference>
<dbReference type="EMBL" id="JAYRBN010000056">
    <property type="protein sequence ID" value="KAL2742685.1"/>
    <property type="molecule type" value="Genomic_DNA"/>
</dbReference>
<keyword evidence="2" id="KW-1185">Reference proteome</keyword>
<protein>
    <submittedName>
        <fullName evidence="1">Asparagine-rich protein-like isoform X1</fullName>
    </submittedName>
</protein>
<comment type="caution">
    <text evidence="1">The sequence shown here is derived from an EMBL/GenBank/DDBJ whole genome shotgun (WGS) entry which is preliminary data.</text>
</comment>
<sequence length="562" mass="64923">MEIAMKGWHSTGKPNMKSNECIKLPQYKSWSEISSDCKTKEQSRSQPVRITQLLDSKTINRNARKRAQPERLKKVLSNEKKVGLIQKNNEYIIVISYLTIYVILVKEKSQQKDLMKTSLYNKHILSNINSNKKDMSSNLIRCDRKVRRNLNLNFVSPKQKMEKNSSTVLPEIQEKNKICSNSSNYCNSKSFLLPPNFIKSMYLKQRCSKVMPSSTVSIKNDMITNLDMLEASENLNIKNPNVQICSFMQSTHDNSQTEVNLKLQKLLQYDCENKRNTLHNSIDNEEPLSCDESVFIRKNMTSIDNKIQKEEHCNINRSNSSMNKSIDNLKDSCNELKNIIFTEGSEVSVNDNSVGFSRKDHLYVDRNAIVSLKSSLEDLLNIFQDNALKTDLVLKRINKILYVNTDSMEEQVHTVDSNGKIMRETMQMYHEEKAEKNNIDIINSKSKKNNNKARTEAQAELSGADKENDIYKNLEFPFDHNKSLQLSPQVLQITIPNYTKFGESALQDYINLKSSLNFLETPSNKKFKPRIQKNRNVVSNIPKDKSYLSTKIFTELQNLYDE</sequence>
<proteinExistence type="predicted"/>
<gene>
    <name evidence="1" type="ORF">V1477_008174</name>
</gene>
<reference evidence="1 2" key="1">
    <citation type="journal article" date="2024" name="Ann. Entomol. Soc. Am.">
        <title>Genomic analyses of the southern and eastern yellowjacket wasps (Hymenoptera: Vespidae) reveal evolutionary signatures of social life.</title>
        <authorList>
            <person name="Catto M.A."/>
            <person name="Caine P.B."/>
            <person name="Orr S.E."/>
            <person name="Hunt B.G."/>
            <person name="Goodisman M.A.D."/>
        </authorList>
    </citation>
    <scope>NUCLEOTIDE SEQUENCE [LARGE SCALE GENOMIC DNA]</scope>
    <source>
        <strain evidence="1">232</strain>
        <tissue evidence="1">Head and thorax</tissue>
    </source>
</reference>
<evidence type="ECO:0000313" key="2">
    <source>
        <dbReference type="Proteomes" id="UP001607303"/>
    </source>
</evidence>
<dbReference type="AlphaFoldDB" id="A0ABD2CCA4"/>
<evidence type="ECO:0000313" key="1">
    <source>
        <dbReference type="EMBL" id="KAL2742685.1"/>
    </source>
</evidence>